<evidence type="ECO:0000256" key="2">
    <source>
        <dbReference type="ARBA" id="ARBA00022723"/>
    </source>
</evidence>
<reference evidence="7" key="1">
    <citation type="submission" date="2016-04" db="EMBL/GenBank/DDBJ databases">
        <authorList>
            <person name="Nguyen H.D."/>
            <person name="Kesanakurti P."/>
            <person name="Cullis J."/>
            <person name="Levesque C.A."/>
            <person name="Hambleton S."/>
        </authorList>
    </citation>
    <scope>NUCLEOTIDE SEQUENCE</scope>
    <source>
        <strain evidence="7">DAOMC 238032</strain>
    </source>
</reference>
<dbReference type="Pfam" id="PF00067">
    <property type="entry name" value="p450"/>
    <property type="match status" value="1"/>
</dbReference>
<keyword evidence="2 5" id="KW-0479">Metal-binding</keyword>
<dbReference type="SUPFAM" id="SSF48264">
    <property type="entry name" value="Cytochrome P450"/>
    <property type="match status" value="1"/>
</dbReference>
<dbReference type="PROSITE" id="PS00086">
    <property type="entry name" value="CYTOCHROME_P450"/>
    <property type="match status" value="1"/>
</dbReference>
<dbReference type="AlphaFoldDB" id="A0A177UP16"/>
<dbReference type="Proteomes" id="UP000077671">
    <property type="component" value="Unassembled WGS sequence"/>
</dbReference>
<dbReference type="InterPro" id="IPR002401">
    <property type="entry name" value="Cyt_P450_E_grp-I"/>
</dbReference>
<dbReference type="PANTHER" id="PTHR24296">
    <property type="entry name" value="CYTOCHROME P450"/>
    <property type="match status" value="1"/>
</dbReference>
<comment type="similarity">
    <text evidence="1 6">Belongs to the cytochrome P450 family.</text>
</comment>
<protein>
    <submittedName>
        <fullName evidence="7">Uncharacterized protein</fullName>
    </submittedName>
</protein>
<dbReference type="InterPro" id="IPR001128">
    <property type="entry name" value="Cyt_P450"/>
</dbReference>
<evidence type="ECO:0000256" key="3">
    <source>
        <dbReference type="ARBA" id="ARBA00023002"/>
    </source>
</evidence>
<comment type="cofactor">
    <cofactor evidence="5">
        <name>heme</name>
        <dbReference type="ChEBI" id="CHEBI:30413"/>
    </cofactor>
</comment>
<evidence type="ECO:0000256" key="4">
    <source>
        <dbReference type="ARBA" id="ARBA00023004"/>
    </source>
</evidence>
<comment type="caution">
    <text evidence="7">The sequence shown here is derived from an EMBL/GenBank/DDBJ whole genome shotgun (WGS) entry which is preliminary data.</text>
</comment>
<proteinExistence type="inferred from homology"/>
<dbReference type="GO" id="GO:0020037">
    <property type="term" value="F:heme binding"/>
    <property type="evidence" value="ECO:0007669"/>
    <property type="project" value="InterPro"/>
</dbReference>
<reference evidence="7" key="2">
    <citation type="journal article" date="2019" name="IMA Fungus">
        <title>Genome sequencing and comparison of five Tilletia species to identify candidate genes for the detection of regulated species infecting wheat.</title>
        <authorList>
            <person name="Nguyen H.D.T."/>
            <person name="Sultana T."/>
            <person name="Kesanakurti P."/>
            <person name="Hambleton S."/>
        </authorList>
    </citation>
    <scope>NUCLEOTIDE SEQUENCE</scope>
    <source>
        <strain evidence="7">DAOMC 238032</strain>
    </source>
</reference>
<dbReference type="GO" id="GO:0016705">
    <property type="term" value="F:oxidoreductase activity, acting on paired donors, with incorporation or reduction of molecular oxygen"/>
    <property type="evidence" value="ECO:0007669"/>
    <property type="project" value="InterPro"/>
</dbReference>
<dbReference type="GO" id="GO:0006629">
    <property type="term" value="P:lipid metabolic process"/>
    <property type="evidence" value="ECO:0007669"/>
    <property type="project" value="UniProtKB-ARBA"/>
</dbReference>
<dbReference type="InterPro" id="IPR036396">
    <property type="entry name" value="Cyt_P450_sf"/>
</dbReference>
<dbReference type="GO" id="GO:0005506">
    <property type="term" value="F:iron ion binding"/>
    <property type="evidence" value="ECO:0007669"/>
    <property type="project" value="InterPro"/>
</dbReference>
<keyword evidence="4 5" id="KW-0408">Iron</keyword>
<keyword evidence="6" id="KW-0503">Monooxygenase</keyword>
<evidence type="ECO:0000256" key="1">
    <source>
        <dbReference type="ARBA" id="ARBA00010617"/>
    </source>
</evidence>
<evidence type="ECO:0000256" key="5">
    <source>
        <dbReference type="PIRSR" id="PIRSR602401-1"/>
    </source>
</evidence>
<dbReference type="PRINTS" id="PR00463">
    <property type="entry name" value="EP450I"/>
</dbReference>
<evidence type="ECO:0000313" key="7">
    <source>
        <dbReference type="EMBL" id="KAE8248797.1"/>
    </source>
</evidence>
<feature type="binding site" description="axial binding residue" evidence="5">
    <location>
        <position position="516"/>
    </location>
    <ligand>
        <name>heme</name>
        <dbReference type="ChEBI" id="CHEBI:30413"/>
    </ligand>
    <ligandPart>
        <name>Fe</name>
        <dbReference type="ChEBI" id="CHEBI:18248"/>
    </ligandPart>
</feature>
<sequence>MLALSAPSPSLPALPDNNGILVALAGLILIVLVGVYHDRVPFTKPRRPGVHYPEKCWPLLGHTIQMIKMGIGKELDVFLEFSRRSKIGGLQFNVIGLGNFISLSRPEYIEAMQKTHFENFEKGDFFRDRFADVLGRNGIFVADGHAWKHARKTASHIFSAGQFRNWVQVAVHEELDKVVSLLNAITKESVDQDEEKSEVSSVITLPELFFRYTLNSFSRMAFGTDIGCLTNDPACLDTPVEFAVAFDYAQLVINHRIFTPCFQLVELLSPRGRKMRKAISTIREFAGTIIDDRLRSAELQKKATNVDDKEEQVTGEIVSTARLAKEDGKDLLDLFMDTTQDREELLDVVLNFLIAGRDSTAQLLSWFFYEMMAHPEHLDGIRRELTEVLGECPEEGYRLPYDRIRDLPYTFACITESLRLHPSVPKNAKRCVKDTLLVPSGPNPSNLPPVQIYKGELAGWSDWVMARLPEVWGDDCEEYQPSRFLDSVSGDLEGKMGTKQYSQWQQHMFNGGPRLCLGMSLANFEALSIVAAIVPLFDIHWARADQGQTASWPPTYMSSITHPTEPYQVEFRRRVR</sequence>
<evidence type="ECO:0000313" key="8">
    <source>
        <dbReference type="Proteomes" id="UP000077671"/>
    </source>
</evidence>
<dbReference type="PRINTS" id="PR00385">
    <property type="entry name" value="P450"/>
</dbReference>
<name>A0A177UP16_9BASI</name>
<dbReference type="GO" id="GO:0004497">
    <property type="term" value="F:monooxygenase activity"/>
    <property type="evidence" value="ECO:0007669"/>
    <property type="project" value="UniProtKB-KW"/>
</dbReference>
<keyword evidence="3 6" id="KW-0560">Oxidoreductase</keyword>
<evidence type="ECO:0000256" key="6">
    <source>
        <dbReference type="RuleBase" id="RU000461"/>
    </source>
</evidence>
<gene>
    <name evidence="7" type="ORF">A4X03_0g6706</name>
</gene>
<dbReference type="EMBL" id="LWDD02001362">
    <property type="protein sequence ID" value="KAE8248797.1"/>
    <property type="molecule type" value="Genomic_DNA"/>
</dbReference>
<keyword evidence="5 6" id="KW-0349">Heme</keyword>
<dbReference type="InterPro" id="IPR017972">
    <property type="entry name" value="Cyt_P450_CS"/>
</dbReference>
<accession>A0A177UP16</accession>
<organism evidence="7 8">
    <name type="scientific">Tilletia caries</name>
    <name type="common">wheat bunt fungus</name>
    <dbReference type="NCBI Taxonomy" id="13290"/>
    <lineage>
        <taxon>Eukaryota</taxon>
        <taxon>Fungi</taxon>
        <taxon>Dikarya</taxon>
        <taxon>Basidiomycota</taxon>
        <taxon>Ustilaginomycotina</taxon>
        <taxon>Exobasidiomycetes</taxon>
        <taxon>Tilletiales</taxon>
        <taxon>Tilletiaceae</taxon>
        <taxon>Tilletia</taxon>
    </lineage>
</organism>
<dbReference type="Gene3D" id="1.10.630.10">
    <property type="entry name" value="Cytochrome P450"/>
    <property type="match status" value="1"/>
</dbReference>